<dbReference type="EMBL" id="AODQ01000003">
    <property type="protein sequence ID" value="EMR04601.1"/>
    <property type="molecule type" value="Genomic_DNA"/>
</dbReference>
<dbReference type="AlphaFoldDB" id="M7NBN9"/>
<name>M7NBN9_9BACT</name>
<keyword evidence="2" id="KW-1185">Reference proteome</keyword>
<comment type="caution">
    <text evidence="1">The sequence shown here is derived from an EMBL/GenBank/DDBJ whole genome shotgun (WGS) entry which is preliminary data.</text>
</comment>
<evidence type="ECO:0000313" key="2">
    <source>
        <dbReference type="Proteomes" id="UP000011910"/>
    </source>
</evidence>
<protein>
    <submittedName>
        <fullName evidence="1">Uncharacterized protein</fullName>
    </submittedName>
</protein>
<sequence length="56" mass="6539">MNLEAFFIKVGCHLDHRERSWKVLSNELSYAGSLPLVEMTSLLYVFGLEYSNLRLF</sequence>
<organism evidence="1 2">
    <name type="scientific">Cesiribacter andamanensis AMV16</name>
    <dbReference type="NCBI Taxonomy" id="1279009"/>
    <lineage>
        <taxon>Bacteria</taxon>
        <taxon>Pseudomonadati</taxon>
        <taxon>Bacteroidota</taxon>
        <taxon>Cytophagia</taxon>
        <taxon>Cytophagales</taxon>
        <taxon>Cesiribacteraceae</taxon>
        <taxon>Cesiribacter</taxon>
    </lineage>
</organism>
<gene>
    <name evidence="1" type="ORF">ADICEAN_00203</name>
</gene>
<accession>M7NBN9</accession>
<proteinExistence type="predicted"/>
<reference evidence="1 2" key="1">
    <citation type="journal article" date="2013" name="Genome Announc.">
        <title>Draft Genome Sequence of Cesiribacter andamanensis Strain AMV16T, Isolated from a Soil Sample from a Mud Volcano in the Andaman Islands, India.</title>
        <authorList>
            <person name="Shivaji S."/>
            <person name="Ara S."/>
            <person name="Begum Z."/>
            <person name="Srinivas T.N."/>
            <person name="Singh A."/>
            <person name="Kumar Pinnaka A."/>
        </authorList>
    </citation>
    <scope>NUCLEOTIDE SEQUENCE [LARGE SCALE GENOMIC DNA]</scope>
    <source>
        <strain evidence="1 2">AMV16</strain>
    </source>
</reference>
<dbReference type="Proteomes" id="UP000011910">
    <property type="component" value="Unassembled WGS sequence"/>
</dbReference>
<evidence type="ECO:0000313" key="1">
    <source>
        <dbReference type="EMBL" id="EMR04601.1"/>
    </source>
</evidence>